<feature type="domain" description="STAS" evidence="12">
    <location>
        <begin position="1"/>
        <end position="90"/>
    </location>
</feature>
<protein>
    <recommendedName>
        <fullName evidence="10">Phospholysine phosphohistidine inorganic pyrophosphate phosphatase</fullName>
        <ecNumber evidence="4">3.6.1.1</ecNumber>
    </recommendedName>
</protein>
<dbReference type="EMBL" id="BSEC01000003">
    <property type="protein sequence ID" value="GLI95413.1"/>
    <property type="molecule type" value="Genomic_DNA"/>
</dbReference>
<dbReference type="InterPro" id="IPR036412">
    <property type="entry name" value="HAD-like_sf"/>
</dbReference>
<evidence type="ECO:0000256" key="8">
    <source>
        <dbReference type="ARBA" id="ARBA00022842"/>
    </source>
</evidence>
<dbReference type="PROSITE" id="PS50801">
    <property type="entry name" value="STAS"/>
    <property type="match status" value="1"/>
</dbReference>
<evidence type="ECO:0000256" key="9">
    <source>
        <dbReference type="ARBA" id="ARBA00037258"/>
    </source>
</evidence>
<dbReference type="SUPFAM" id="SSF56784">
    <property type="entry name" value="HAD-like"/>
    <property type="match status" value="1"/>
</dbReference>
<keyword evidence="5" id="KW-0963">Cytoplasm</keyword>
<evidence type="ECO:0000256" key="10">
    <source>
        <dbReference type="ARBA" id="ARBA00039357"/>
    </source>
</evidence>
<dbReference type="EC" id="3.6.1.1" evidence="4"/>
<dbReference type="Proteomes" id="UP001144323">
    <property type="component" value="Unassembled WGS sequence"/>
</dbReference>
<dbReference type="PANTHER" id="PTHR19288:SF44">
    <property type="entry name" value="PHOSPHOLYSINE PHOSPHOHISTIDINE INORGANIC PYROPHOSPHATE PHOSPHATASE"/>
    <property type="match status" value="1"/>
</dbReference>
<evidence type="ECO:0000256" key="3">
    <source>
        <dbReference type="ARBA" id="ARBA00007958"/>
    </source>
</evidence>
<comment type="cofactor">
    <cofactor evidence="1">
        <name>Mg(2+)</name>
        <dbReference type="ChEBI" id="CHEBI:18420"/>
    </cofactor>
</comment>
<dbReference type="InterPro" id="IPR023214">
    <property type="entry name" value="HAD_sf"/>
</dbReference>
<comment type="subcellular location">
    <subcellularLocation>
        <location evidence="2">Cytoplasm</location>
    </subcellularLocation>
</comment>
<dbReference type="GO" id="GO:0004427">
    <property type="term" value="F:inorganic diphosphate phosphatase activity"/>
    <property type="evidence" value="ECO:0007669"/>
    <property type="project" value="UniProtKB-EC"/>
</dbReference>
<evidence type="ECO:0000313" key="14">
    <source>
        <dbReference type="Proteomes" id="UP001144323"/>
    </source>
</evidence>
<dbReference type="NCBIfam" id="TIGR01458">
    <property type="entry name" value="HAD-SF-IIA-hyp3"/>
    <property type="match status" value="1"/>
</dbReference>
<dbReference type="Pfam" id="PF13242">
    <property type="entry name" value="Hydrolase_like"/>
    <property type="match status" value="1"/>
</dbReference>
<dbReference type="GO" id="GO:0046872">
    <property type="term" value="F:metal ion binding"/>
    <property type="evidence" value="ECO:0007669"/>
    <property type="project" value="UniProtKB-KW"/>
</dbReference>
<dbReference type="AlphaFoldDB" id="A0A9W6GYG9"/>
<evidence type="ECO:0000256" key="5">
    <source>
        <dbReference type="ARBA" id="ARBA00022490"/>
    </source>
</evidence>
<dbReference type="InterPro" id="IPR006355">
    <property type="entry name" value="LHPP/HDHD2"/>
</dbReference>
<evidence type="ECO:0000256" key="2">
    <source>
        <dbReference type="ARBA" id="ARBA00004496"/>
    </source>
</evidence>
<sequence>MAAGPASHGAINTLEGVLIDLDGVVYVGDAALPGSLEAIERLRAAGLPFRFVTNTTRRPLRRIVEDLSRLGLSVSREEIYTPAALARSFLLQRGLTPFLVTHPDLQEEFADISAGSGEAVVIGDAGEFFTYDLLNRAYRKIIGGAIFLALAKNRCFLDRDGELSLDAGPFVKGLEFASGREALVLGKPSPTFFSLAVSGLHCRPGRVAMIGDDAEADVGGAMAAGLMGVLVRTGKYQTGQEARLPQRPTFVAKNLEAAVVWLLESRERASSRDDATKTR</sequence>
<dbReference type="PANTHER" id="PTHR19288">
    <property type="entry name" value="4-NITROPHENYLPHOSPHATASE-RELATED"/>
    <property type="match status" value="1"/>
</dbReference>
<evidence type="ECO:0000256" key="11">
    <source>
        <dbReference type="ARBA" id="ARBA00047820"/>
    </source>
</evidence>
<comment type="catalytic activity">
    <reaction evidence="11">
        <text>diphosphate + H2O = 2 phosphate + H(+)</text>
        <dbReference type="Rhea" id="RHEA:24576"/>
        <dbReference type="ChEBI" id="CHEBI:15377"/>
        <dbReference type="ChEBI" id="CHEBI:15378"/>
        <dbReference type="ChEBI" id="CHEBI:33019"/>
        <dbReference type="ChEBI" id="CHEBI:43474"/>
        <dbReference type="EC" id="3.6.1.1"/>
    </reaction>
</comment>
<name>A0A9W6GYG9_9HYPH</name>
<accession>A0A9W6GYG9</accession>
<dbReference type="Gene3D" id="3.40.50.1000">
    <property type="entry name" value="HAD superfamily/HAD-like"/>
    <property type="match status" value="2"/>
</dbReference>
<evidence type="ECO:0000256" key="7">
    <source>
        <dbReference type="ARBA" id="ARBA00022801"/>
    </source>
</evidence>
<comment type="caution">
    <text evidence="13">The sequence shown here is derived from an EMBL/GenBank/DDBJ whole genome shotgun (WGS) entry which is preliminary data.</text>
</comment>
<dbReference type="InterPro" id="IPR002645">
    <property type="entry name" value="STAS_dom"/>
</dbReference>
<keyword evidence="8" id="KW-0460">Magnesium</keyword>
<organism evidence="13 14">
    <name type="scientific">Methylocystis echinoides</name>
    <dbReference type="NCBI Taxonomy" id="29468"/>
    <lineage>
        <taxon>Bacteria</taxon>
        <taxon>Pseudomonadati</taxon>
        <taxon>Pseudomonadota</taxon>
        <taxon>Alphaproteobacteria</taxon>
        <taxon>Hyphomicrobiales</taxon>
        <taxon>Methylocystaceae</taxon>
        <taxon>Methylocystis</taxon>
    </lineage>
</organism>
<evidence type="ECO:0000256" key="4">
    <source>
        <dbReference type="ARBA" id="ARBA00012146"/>
    </source>
</evidence>
<keyword evidence="7 13" id="KW-0378">Hydrolase</keyword>
<comment type="similarity">
    <text evidence="3">Belongs to the HAD-like hydrolase superfamily.</text>
</comment>
<dbReference type="InterPro" id="IPR006357">
    <property type="entry name" value="HAD-SF_hydro_IIA"/>
</dbReference>
<keyword evidence="14" id="KW-1185">Reference proteome</keyword>
<evidence type="ECO:0000256" key="1">
    <source>
        <dbReference type="ARBA" id="ARBA00001946"/>
    </source>
</evidence>
<dbReference type="NCBIfam" id="TIGR01460">
    <property type="entry name" value="HAD-SF-IIA"/>
    <property type="match status" value="1"/>
</dbReference>
<dbReference type="GO" id="GO:0005829">
    <property type="term" value="C:cytosol"/>
    <property type="evidence" value="ECO:0007669"/>
    <property type="project" value="TreeGrafter"/>
</dbReference>
<reference evidence="13" key="1">
    <citation type="journal article" date="2023" name="Int. J. Syst. Evol. Microbiol.">
        <title>Methylocystis iwaonis sp. nov., a type II methane-oxidizing bacterium from surface soil of a rice paddy field in Japan, and emended description of the genus Methylocystis (ex Whittenbury et al. 1970) Bowman et al. 1993.</title>
        <authorList>
            <person name="Kaise H."/>
            <person name="Sawadogo J.B."/>
            <person name="Alam M.S."/>
            <person name="Ueno C."/>
            <person name="Dianou D."/>
            <person name="Shinjo R."/>
            <person name="Asakawa S."/>
        </authorList>
    </citation>
    <scope>NUCLEOTIDE SEQUENCE</scope>
    <source>
        <strain evidence="13">LMG27198</strain>
    </source>
</reference>
<evidence type="ECO:0000259" key="12">
    <source>
        <dbReference type="PROSITE" id="PS50801"/>
    </source>
</evidence>
<evidence type="ECO:0000256" key="6">
    <source>
        <dbReference type="ARBA" id="ARBA00022723"/>
    </source>
</evidence>
<comment type="function">
    <text evidence="9">Phosphatase that hydrolyzes imidodiphosphate, 3-phosphohistidine and 6-phospholysine. Has broad substrate specificity and can also hydrolyze inorganic diphosphate, but with lower efficiency.</text>
</comment>
<gene>
    <name evidence="13" type="ORF">LMG27198_44050</name>
</gene>
<dbReference type="Pfam" id="PF13344">
    <property type="entry name" value="Hydrolase_6"/>
    <property type="match status" value="1"/>
</dbReference>
<proteinExistence type="inferred from homology"/>
<evidence type="ECO:0000313" key="13">
    <source>
        <dbReference type="EMBL" id="GLI95413.1"/>
    </source>
</evidence>
<dbReference type="GO" id="GO:0016791">
    <property type="term" value="F:phosphatase activity"/>
    <property type="evidence" value="ECO:0007669"/>
    <property type="project" value="InterPro"/>
</dbReference>
<keyword evidence="6" id="KW-0479">Metal-binding</keyword>